<gene>
    <name evidence="1" type="ORF">BD310DRAFT_834232</name>
</gene>
<evidence type="ECO:0000313" key="2">
    <source>
        <dbReference type="Proteomes" id="UP000292082"/>
    </source>
</evidence>
<accession>A0A4Q9PAK7</accession>
<name>A0A4Q9PAK7_9APHY</name>
<organism evidence="1 2">
    <name type="scientific">Dichomitus squalens</name>
    <dbReference type="NCBI Taxonomy" id="114155"/>
    <lineage>
        <taxon>Eukaryota</taxon>
        <taxon>Fungi</taxon>
        <taxon>Dikarya</taxon>
        <taxon>Basidiomycota</taxon>
        <taxon>Agaricomycotina</taxon>
        <taxon>Agaricomycetes</taxon>
        <taxon>Polyporales</taxon>
        <taxon>Polyporaceae</taxon>
        <taxon>Dichomitus</taxon>
    </lineage>
</organism>
<reference evidence="1 2" key="1">
    <citation type="submission" date="2019-01" db="EMBL/GenBank/DDBJ databases">
        <title>Draft genome sequences of three monokaryotic isolates of the white-rot basidiomycete fungus Dichomitus squalens.</title>
        <authorList>
            <consortium name="DOE Joint Genome Institute"/>
            <person name="Lopez S.C."/>
            <person name="Andreopoulos B."/>
            <person name="Pangilinan J."/>
            <person name="Lipzen A."/>
            <person name="Riley R."/>
            <person name="Ahrendt S."/>
            <person name="Ng V."/>
            <person name="Barry K."/>
            <person name="Daum C."/>
            <person name="Grigoriev I.V."/>
            <person name="Hilden K.S."/>
            <person name="Makela M.R."/>
            <person name="de Vries R.P."/>
        </authorList>
    </citation>
    <scope>NUCLEOTIDE SEQUENCE [LARGE SCALE GENOMIC DNA]</scope>
    <source>
        <strain evidence="1 2">CBS 464.89</strain>
    </source>
</reference>
<proteinExistence type="predicted"/>
<keyword evidence="2" id="KW-1185">Reference proteome</keyword>
<dbReference type="EMBL" id="ML145315">
    <property type="protein sequence ID" value="TBU51488.1"/>
    <property type="molecule type" value="Genomic_DNA"/>
</dbReference>
<protein>
    <submittedName>
        <fullName evidence="1">Uncharacterized protein</fullName>
    </submittedName>
</protein>
<evidence type="ECO:0000313" key="1">
    <source>
        <dbReference type="EMBL" id="TBU51488.1"/>
    </source>
</evidence>
<sequence length="49" mass="5315">MPFLPLAVKQLCQKLGRHSMQLFAGQPKAASALFYYGMAHSTLGAVMFG</sequence>
<dbReference type="AlphaFoldDB" id="A0A4Q9PAK7"/>
<dbReference type="Proteomes" id="UP000292082">
    <property type="component" value="Unassembled WGS sequence"/>
</dbReference>